<feature type="region of interest" description="Disordered" evidence="1">
    <location>
        <begin position="58"/>
        <end position="85"/>
    </location>
</feature>
<comment type="caution">
    <text evidence="2">The sequence shown here is derived from an EMBL/GenBank/DDBJ whole genome shotgun (WGS) entry which is preliminary data.</text>
</comment>
<sequence>MPIFFVPDDAMEKYLGAVDAFADDANVPGGFLALGPHLQSHKSLDHLFTSSGFSADLSLRGSPSPGSTQTSPTIGGTPPFHLRTSAHFPPKILPPLLFCPPGEDLPEETPLSPISYTELDEDNRVLAGTGQHASASGSASGVVPDAARTGEMGLGGAGAGAMAAGAGAVEAPGAGAGAGPVHAVGAGAVGAAAGAAGAVAAGAGAAGAGAGAGGGAGAGPLVIVIPPRGHPRRQRRTCSRRGTARRVGRARDIGSMASHEDQATGEERNNSQKGSRKRRKLDKGDTSAWGINPDGSIAVTQTAGDLLSQVLGVFARKHRDVLEEVIAGPVVPSAASVVGSDTQALVAQLHRQSKVLKQCELEHMLGLVQLVLNIDSEQQNAAMKYLPNVTIVSMAKKYSTAEQTFRDWINAGHRLLMLCAAGGLAMLPIIAAMDLRTYITRTCLEEDIHAFASAVREVKGKWLPMVRRLMLPIHYLNNLEGYTATLQLLYDVPFKVGGTPETRVLTFKDMSALDEIYKGVQTNYPILPERSPEWHKVPTRSWKPLEDPNTYVFPSPINISTDLDVLQTPNPVTPDNRDSFTDAQRELAEEAEIATSLDDLEEKLADLHKGGVSPPGSYVEISSDILKGQTLHITGAEGKLVALFFEIPEQYRQALADAIEHIHAAMPGEFKDDNSRREAFQYLSCHYTWYARYAEKGKGAPAGVHPNKVHKKGAARVNLSQRVPHLAKDILDHPQEYALLVEAFSDFFEILRVALAQYLPEDIAELSIYCESLPLHASSPCYPFGGFVTCKHVLGRTATDSTNACAW</sequence>
<evidence type="ECO:0000313" key="2">
    <source>
        <dbReference type="EMBL" id="KAJ7352036.1"/>
    </source>
</evidence>
<accession>A0AAD7EVT1</accession>
<dbReference type="AlphaFoldDB" id="A0AAD7EVT1"/>
<protein>
    <submittedName>
        <fullName evidence="2">Uncharacterized protein</fullName>
    </submittedName>
</protein>
<dbReference type="EMBL" id="JARIHO010000012">
    <property type="protein sequence ID" value="KAJ7352036.1"/>
    <property type="molecule type" value="Genomic_DNA"/>
</dbReference>
<evidence type="ECO:0000313" key="3">
    <source>
        <dbReference type="Proteomes" id="UP001218218"/>
    </source>
</evidence>
<evidence type="ECO:0000256" key="1">
    <source>
        <dbReference type="SAM" id="MobiDB-lite"/>
    </source>
</evidence>
<dbReference type="Proteomes" id="UP001218218">
    <property type="component" value="Unassembled WGS sequence"/>
</dbReference>
<feature type="region of interest" description="Disordered" evidence="1">
    <location>
        <begin position="223"/>
        <end position="290"/>
    </location>
</feature>
<feature type="compositionally biased region" description="Basic residues" evidence="1">
    <location>
        <begin position="229"/>
        <end position="248"/>
    </location>
</feature>
<feature type="compositionally biased region" description="Basic and acidic residues" evidence="1">
    <location>
        <begin position="258"/>
        <end position="270"/>
    </location>
</feature>
<feature type="compositionally biased region" description="Low complexity" evidence="1">
    <location>
        <begin position="61"/>
        <end position="79"/>
    </location>
</feature>
<name>A0AAD7EVT1_9AGAR</name>
<proteinExistence type="predicted"/>
<gene>
    <name evidence="2" type="ORF">DFH08DRAFT_956854</name>
</gene>
<keyword evidence="3" id="KW-1185">Reference proteome</keyword>
<reference evidence="2" key="1">
    <citation type="submission" date="2023-03" db="EMBL/GenBank/DDBJ databases">
        <title>Massive genome expansion in bonnet fungi (Mycena s.s.) driven by repeated elements and novel gene families across ecological guilds.</title>
        <authorList>
            <consortium name="Lawrence Berkeley National Laboratory"/>
            <person name="Harder C.B."/>
            <person name="Miyauchi S."/>
            <person name="Viragh M."/>
            <person name="Kuo A."/>
            <person name="Thoen E."/>
            <person name="Andreopoulos B."/>
            <person name="Lu D."/>
            <person name="Skrede I."/>
            <person name="Drula E."/>
            <person name="Henrissat B."/>
            <person name="Morin E."/>
            <person name="Kohler A."/>
            <person name="Barry K."/>
            <person name="LaButti K."/>
            <person name="Morin E."/>
            <person name="Salamov A."/>
            <person name="Lipzen A."/>
            <person name="Mereny Z."/>
            <person name="Hegedus B."/>
            <person name="Baldrian P."/>
            <person name="Stursova M."/>
            <person name="Weitz H."/>
            <person name="Taylor A."/>
            <person name="Grigoriev I.V."/>
            <person name="Nagy L.G."/>
            <person name="Martin F."/>
            <person name="Kauserud H."/>
        </authorList>
    </citation>
    <scope>NUCLEOTIDE SEQUENCE</scope>
    <source>
        <strain evidence="2">CBHHK002</strain>
    </source>
</reference>
<organism evidence="2 3">
    <name type="scientific">Mycena albidolilacea</name>
    <dbReference type="NCBI Taxonomy" id="1033008"/>
    <lineage>
        <taxon>Eukaryota</taxon>
        <taxon>Fungi</taxon>
        <taxon>Dikarya</taxon>
        <taxon>Basidiomycota</taxon>
        <taxon>Agaricomycotina</taxon>
        <taxon>Agaricomycetes</taxon>
        <taxon>Agaricomycetidae</taxon>
        <taxon>Agaricales</taxon>
        <taxon>Marasmiineae</taxon>
        <taxon>Mycenaceae</taxon>
        <taxon>Mycena</taxon>
    </lineage>
</organism>